<protein>
    <submittedName>
        <fullName evidence="3">PAS domain-containing protein</fullName>
    </submittedName>
</protein>
<proteinExistence type="predicted"/>
<feature type="transmembrane region" description="Helical" evidence="1">
    <location>
        <begin position="13"/>
        <end position="34"/>
    </location>
</feature>
<comment type="caution">
    <text evidence="3">The sequence shown here is derived from an EMBL/GenBank/DDBJ whole genome shotgun (WGS) entry which is preliminary data.</text>
</comment>
<dbReference type="EMBL" id="SOAX01000001">
    <property type="protein sequence ID" value="TDT44023.1"/>
    <property type="molecule type" value="Genomic_DNA"/>
</dbReference>
<dbReference type="InterPro" id="IPR035965">
    <property type="entry name" value="PAS-like_dom_sf"/>
</dbReference>
<reference evidence="3 4" key="1">
    <citation type="submission" date="2019-03" db="EMBL/GenBank/DDBJ databases">
        <title>Genomic Encyclopedia of Type Strains, Phase IV (KMG-IV): sequencing the most valuable type-strain genomes for metagenomic binning, comparative biology and taxonomic classification.</title>
        <authorList>
            <person name="Goeker M."/>
        </authorList>
    </citation>
    <scope>NUCLEOTIDE SEQUENCE [LARGE SCALE GENOMIC DNA]</scope>
    <source>
        <strain evidence="3 4">DSM 15505</strain>
    </source>
</reference>
<name>A0A4R7K273_9GAMM</name>
<feature type="transmembrane region" description="Helical" evidence="1">
    <location>
        <begin position="250"/>
        <end position="274"/>
    </location>
</feature>
<feature type="domain" description="PAS fold" evidence="2">
    <location>
        <begin position="333"/>
        <end position="416"/>
    </location>
</feature>
<dbReference type="OrthoDB" id="6347338at2"/>
<dbReference type="SUPFAM" id="SSF55785">
    <property type="entry name" value="PYP-like sensor domain (PAS domain)"/>
    <property type="match status" value="1"/>
</dbReference>
<dbReference type="Proteomes" id="UP000295830">
    <property type="component" value="Unassembled WGS sequence"/>
</dbReference>
<sequence length="431" mass="47840">MDSETASDADQPAWYRLLPAVVLVVGLVLTALLWMETRQALIEATDDSAAPLHALQAQSLDDRLTQQEQLLQLFARSPDSGAGELVGTMAGWQGVLRIDSGDDGELEVTDARLADNAPDALATNTLKQPFWKQLPEQFPESGFVATPHFRVDGTLVQGLVVATGADIDAQYLVNLFDPETLIAENLRLGKKPRLRISVMDLQQHDPLPLYSNHEESLEGPVHETTISLGDRQWLVRSQSVGTLENSHGAFLLNGLLFGGVALTIALTLLAWQLVRYYRLGLRRMVYMDRLRDRDRRALENKRVEKEVMTRALSDSEQRTRDFLQLGGGIGLELDDHQAIGYISAQVQPLLGRAPSDLAGLALAELVPETEHQRLTDAFHSSKRERTITRLDTYLLHRDGSNVPVRIQICTVCDALSHCQGFRAVAWPHSSH</sequence>
<evidence type="ECO:0000313" key="4">
    <source>
        <dbReference type="Proteomes" id="UP000295830"/>
    </source>
</evidence>
<keyword evidence="4" id="KW-1185">Reference proteome</keyword>
<gene>
    <name evidence="3" type="ORF">DES49_0122</name>
</gene>
<dbReference type="AlphaFoldDB" id="A0A4R7K273"/>
<dbReference type="InterPro" id="IPR000014">
    <property type="entry name" value="PAS"/>
</dbReference>
<keyword evidence="1" id="KW-0472">Membrane</keyword>
<keyword evidence="1" id="KW-1133">Transmembrane helix</keyword>
<organism evidence="3 4">
    <name type="scientific">Halospina denitrificans</name>
    <dbReference type="NCBI Taxonomy" id="332522"/>
    <lineage>
        <taxon>Bacteria</taxon>
        <taxon>Pseudomonadati</taxon>
        <taxon>Pseudomonadota</taxon>
        <taxon>Gammaproteobacteria</taxon>
        <taxon>Halospina</taxon>
    </lineage>
</organism>
<dbReference type="GO" id="GO:0006355">
    <property type="term" value="P:regulation of DNA-templated transcription"/>
    <property type="evidence" value="ECO:0007669"/>
    <property type="project" value="InterPro"/>
</dbReference>
<dbReference type="CDD" id="cd00130">
    <property type="entry name" value="PAS"/>
    <property type="match status" value="1"/>
</dbReference>
<dbReference type="Gene3D" id="3.30.450.20">
    <property type="entry name" value="PAS domain"/>
    <property type="match status" value="1"/>
</dbReference>
<keyword evidence="1" id="KW-0812">Transmembrane</keyword>
<evidence type="ECO:0000259" key="2">
    <source>
        <dbReference type="Pfam" id="PF00989"/>
    </source>
</evidence>
<accession>A0A4R7K273</accession>
<dbReference type="RefSeq" id="WP_133734454.1">
    <property type="nucleotide sequence ID" value="NZ_SOAX01000001.1"/>
</dbReference>
<evidence type="ECO:0000313" key="3">
    <source>
        <dbReference type="EMBL" id="TDT44023.1"/>
    </source>
</evidence>
<evidence type="ECO:0000256" key="1">
    <source>
        <dbReference type="SAM" id="Phobius"/>
    </source>
</evidence>
<dbReference type="Pfam" id="PF00989">
    <property type="entry name" value="PAS"/>
    <property type="match status" value="1"/>
</dbReference>
<dbReference type="InterPro" id="IPR013767">
    <property type="entry name" value="PAS_fold"/>
</dbReference>